<dbReference type="InterPro" id="IPR036852">
    <property type="entry name" value="Peptidase_S8/S53_dom_sf"/>
</dbReference>
<dbReference type="GO" id="GO:0008240">
    <property type="term" value="F:tripeptidyl-peptidase activity"/>
    <property type="evidence" value="ECO:0007669"/>
    <property type="project" value="UniProtKB-EC"/>
</dbReference>
<evidence type="ECO:0000256" key="10">
    <source>
        <dbReference type="ARBA" id="ARBA00022825"/>
    </source>
</evidence>
<dbReference type="InterPro" id="IPR015366">
    <property type="entry name" value="S53_propep"/>
</dbReference>
<name>A0A5N6K744_MONLA</name>
<evidence type="ECO:0000256" key="3">
    <source>
        <dbReference type="ARBA" id="ARBA00004239"/>
    </source>
</evidence>
<keyword evidence="9 15" id="KW-0378">Hydrolase</keyword>
<keyword evidence="13" id="KW-0865">Zymogen</keyword>
<evidence type="ECO:0000256" key="15">
    <source>
        <dbReference type="PROSITE-ProRule" id="PRU01032"/>
    </source>
</evidence>
<dbReference type="Pfam" id="PF09286">
    <property type="entry name" value="Pro-kuma_activ"/>
    <property type="match status" value="1"/>
</dbReference>
<comment type="catalytic activity">
    <reaction evidence="1">
        <text>Release of an N-terminal tripeptide from a polypeptide.</text>
        <dbReference type="EC" id="3.4.14.10"/>
    </reaction>
</comment>
<protein>
    <recommendedName>
        <fullName evidence="4">tripeptidyl-peptidase II</fullName>
        <ecNumber evidence="4">3.4.14.10</ecNumber>
    </recommendedName>
</protein>
<evidence type="ECO:0000256" key="16">
    <source>
        <dbReference type="SAM" id="SignalP"/>
    </source>
</evidence>
<dbReference type="CDD" id="cd04056">
    <property type="entry name" value="Peptidases_S53"/>
    <property type="match status" value="1"/>
</dbReference>
<dbReference type="Pfam" id="PF00082">
    <property type="entry name" value="Peptidase_S8"/>
    <property type="match status" value="1"/>
</dbReference>
<dbReference type="PROSITE" id="PS51695">
    <property type="entry name" value="SEDOLISIN"/>
    <property type="match status" value="1"/>
</dbReference>
<feature type="signal peptide" evidence="16">
    <location>
        <begin position="1"/>
        <end position="21"/>
    </location>
</feature>
<evidence type="ECO:0000256" key="13">
    <source>
        <dbReference type="ARBA" id="ARBA00023145"/>
    </source>
</evidence>
<dbReference type="GO" id="GO:0006508">
    <property type="term" value="P:proteolysis"/>
    <property type="evidence" value="ECO:0007669"/>
    <property type="project" value="UniProtKB-KW"/>
</dbReference>
<feature type="chain" id="PRO_5025063452" description="tripeptidyl-peptidase II" evidence="16">
    <location>
        <begin position="22"/>
        <end position="594"/>
    </location>
</feature>
<evidence type="ECO:0000256" key="1">
    <source>
        <dbReference type="ARBA" id="ARBA00001910"/>
    </source>
</evidence>
<dbReference type="Proteomes" id="UP000326757">
    <property type="component" value="Unassembled WGS sequence"/>
</dbReference>
<keyword evidence="7 15" id="KW-0479">Metal-binding</keyword>
<evidence type="ECO:0000259" key="17">
    <source>
        <dbReference type="PROSITE" id="PS51695"/>
    </source>
</evidence>
<keyword evidence="6 15" id="KW-0645">Protease</keyword>
<keyword evidence="10 15" id="KW-0720">Serine protease</keyword>
<evidence type="ECO:0000256" key="8">
    <source>
        <dbReference type="ARBA" id="ARBA00022729"/>
    </source>
</evidence>
<dbReference type="SUPFAM" id="SSF52743">
    <property type="entry name" value="Subtilisin-like"/>
    <property type="match status" value="1"/>
</dbReference>
<comment type="cofactor">
    <cofactor evidence="15">
        <name>Ca(2+)</name>
        <dbReference type="ChEBI" id="CHEBI:29108"/>
    </cofactor>
    <text evidence="15">Binds 1 Ca(2+) ion per subunit.</text>
</comment>
<dbReference type="EC" id="3.4.14.10" evidence="4"/>
<dbReference type="SMART" id="SM00944">
    <property type="entry name" value="Pro-kuma_activ"/>
    <property type="match status" value="1"/>
</dbReference>
<dbReference type="AlphaFoldDB" id="A0A5N6K744"/>
<evidence type="ECO:0000256" key="11">
    <source>
        <dbReference type="ARBA" id="ARBA00022837"/>
    </source>
</evidence>
<comment type="function">
    <text evidence="2">Secreted tripeptidyl-peptidase which degrades proteins at acidic pHs and is involved in virulence.</text>
</comment>
<reference evidence="18 19" key="1">
    <citation type="submission" date="2019-06" db="EMBL/GenBank/DDBJ databases">
        <title>Genome Sequence of the Brown Rot Fungal Pathogen Monilinia laxa.</title>
        <authorList>
            <person name="De Miccolis Angelini R.M."/>
            <person name="Landi L."/>
            <person name="Abate D."/>
            <person name="Pollastro S."/>
            <person name="Romanazzi G."/>
            <person name="Faretra F."/>
        </authorList>
    </citation>
    <scope>NUCLEOTIDE SEQUENCE [LARGE SCALE GENOMIC DNA]</scope>
    <source>
        <strain evidence="18 19">Mlax316</strain>
    </source>
</reference>
<evidence type="ECO:0000313" key="18">
    <source>
        <dbReference type="EMBL" id="KAB8298595.1"/>
    </source>
</evidence>
<evidence type="ECO:0000256" key="12">
    <source>
        <dbReference type="ARBA" id="ARBA00023026"/>
    </source>
</evidence>
<dbReference type="Gene3D" id="3.40.50.200">
    <property type="entry name" value="Peptidase S8/S53 domain"/>
    <property type="match status" value="1"/>
</dbReference>
<proteinExistence type="predicted"/>
<dbReference type="InterPro" id="IPR000209">
    <property type="entry name" value="Peptidase_S8/S53_dom"/>
</dbReference>
<evidence type="ECO:0000256" key="6">
    <source>
        <dbReference type="ARBA" id="ARBA00022670"/>
    </source>
</evidence>
<feature type="binding site" evidence="15">
    <location>
        <position position="537"/>
    </location>
    <ligand>
        <name>Ca(2+)</name>
        <dbReference type="ChEBI" id="CHEBI:29108"/>
    </ligand>
</feature>
<dbReference type="PROSITE" id="PS00138">
    <property type="entry name" value="SUBTILASE_SER"/>
    <property type="match status" value="1"/>
</dbReference>
<keyword evidence="5" id="KW-0964">Secreted</keyword>
<dbReference type="PANTHER" id="PTHR14218">
    <property type="entry name" value="PROTEASE S8 TRIPEPTIDYL PEPTIDASE I CLN2"/>
    <property type="match status" value="1"/>
</dbReference>
<gene>
    <name evidence="18" type="ORF">EYC80_000774</name>
</gene>
<evidence type="ECO:0000256" key="14">
    <source>
        <dbReference type="ARBA" id="ARBA00023180"/>
    </source>
</evidence>
<evidence type="ECO:0000313" key="19">
    <source>
        <dbReference type="Proteomes" id="UP000326757"/>
    </source>
</evidence>
<dbReference type="OrthoDB" id="409122at2759"/>
<feature type="active site" description="Charge relay system" evidence="15">
    <location>
        <position position="272"/>
    </location>
</feature>
<dbReference type="EMBL" id="VIGI01000006">
    <property type="protein sequence ID" value="KAB8298595.1"/>
    <property type="molecule type" value="Genomic_DNA"/>
</dbReference>
<dbReference type="GO" id="GO:0005576">
    <property type="term" value="C:extracellular region"/>
    <property type="evidence" value="ECO:0007669"/>
    <property type="project" value="UniProtKB-SubCell"/>
</dbReference>
<evidence type="ECO:0000256" key="5">
    <source>
        <dbReference type="ARBA" id="ARBA00022525"/>
    </source>
</evidence>
<feature type="active site" description="Charge relay system" evidence="15">
    <location>
        <position position="276"/>
    </location>
</feature>
<evidence type="ECO:0000256" key="9">
    <source>
        <dbReference type="ARBA" id="ARBA00022801"/>
    </source>
</evidence>
<dbReference type="InterPro" id="IPR023828">
    <property type="entry name" value="Peptidase_S8_Ser-AS"/>
</dbReference>
<keyword evidence="19" id="KW-1185">Reference proteome</keyword>
<dbReference type="InterPro" id="IPR030400">
    <property type="entry name" value="Sedolisin_dom"/>
</dbReference>
<dbReference type="FunFam" id="3.40.50.200:FF:000015">
    <property type="entry name" value="Tripeptidyl peptidase A"/>
    <property type="match status" value="1"/>
</dbReference>
<dbReference type="SUPFAM" id="SSF54897">
    <property type="entry name" value="Protease propeptides/inhibitors"/>
    <property type="match status" value="1"/>
</dbReference>
<evidence type="ECO:0000256" key="4">
    <source>
        <dbReference type="ARBA" id="ARBA00012462"/>
    </source>
</evidence>
<comment type="caution">
    <text evidence="18">The sequence shown here is derived from an EMBL/GenBank/DDBJ whole genome shotgun (WGS) entry which is preliminary data.</text>
</comment>
<dbReference type="GO" id="GO:0046872">
    <property type="term" value="F:metal ion binding"/>
    <property type="evidence" value="ECO:0007669"/>
    <property type="project" value="UniProtKB-UniRule"/>
</dbReference>
<dbReference type="PANTHER" id="PTHR14218:SF34">
    <property type="entry name" value="TRIPEPTIDYL-PEPTIDASE SED4"/>
    <property type="match status" value="1"/>
</dbReference>
<keyword evidence="14" id="KW-0325">Glycoprotein</keyword>
<dbReference type="CDD" id="cd11377">
    <property type="entry name" value="Pro-peptidase_S53"/>
    <property type="match status" value="1"/>
</dbReference>
<comment type="subcellular location">
    <subcellularLocation>
        <location evidence="3">Secreted</location>
        <location evidence="3">Extracellular space</location>
    </subcellularLocation>
</comment>
<feature type="domain" description="Peptidase S53" evidence="17">
    <location>
        <begin position="197"/>
        <end position="594"/>
    </location>
</feature>
<dbReference type="InterPro" id="IPR050819">
    <property type="entry name" value="Tripeptidyl-peptidase_I"/>
</dbReference>
<feature type="binding site" evidence="15">
    <location>
        <position position="574"/>
    </location>
    <ligand>
        <name>Ca(2+)</name>
        <dbReference type="ChEBI" id="CHEBI:29108"/>
    </ligand>
</feature>
<evidence type="ECO:0000256" key="7">
    <source>
        <dbReference type="ARBA" id="ARBA00022723"/>
    </source>
</evidence>
<feature type="binding site" evidence="15">
    <location>
        <position position="536"/>
    </location>
    <ligand>
        <name>Ca(2+)</name>
        <dbReference type="ChEBI" id="CHEBI:29108"/>
    </ligand>
</feature>
<sequence>MMYPRTILCAGLLSQALPAYAAVMEKLAAAPSGWTASETDSSSAIILTVGLAMQNIDKLESKLLAVSTPGNAEYGQHLDADEANAYFGPSTGANDAVTSWLTGAGAQNIVSDGHTITFATTIEKANSILNASFQTYTNNGVSKVRTTHYSVPDDVAKHIDLIFPTTYFGKTVANAPTKISKRATPATSAPIGACSKYVTPQCIKQLYSVGNYTPSVSSGSRIGFGSFLNQSALYTDLFQFEELFDIPAQNFSVTLINGGVNDQDPKTAQIGEANLDVQNIIGVAHPLPVEEFITGGSPPFIPNVDLPTAADNSNEPYLPYYEYLLSKPNSALPQVISNSYGDIEDTVPYAYASRVCNLIGILGIRGISVLESSGDTGVGAGCVANDGSNSPYFQAQFPGTCPYITSVGGTQAVSPEVAWKDGSGGFSSYFRTAWYQEDAVNEYLSKHISPSTKEYYESYTNFSGRGFPDISAHSLTPDYEVVTFGQKSLSGGTSAAAPVIAGIIGLLNDARLKAGKPVLGFINPLLYKIGTSALNDITGGGSVGCNGVNGQSGQPVPGGAVIPYASWNSTVGWDPVTGLGTPNFDKLKQLVLSL</sequence>
<accession>A0A5N6K744</accession>
<organism evidence="18 19">
    <name type="scientific">Monilinia laxa</name>
    <name type="common">Brown rot fungus</name>
    <name type="synonym">Sclerotinia laxa</name>
    <dbReference type="NCBI Taxonomy" id="61186"/>
    <lineage>
        <taxon>Eukaryota</taxon>
        <taxon>Fungi</taxon>
        <taxon>Dikarya</taxon>
        <taxon>Ascomycota</taxon>
        <taxon>Pezizomycotina</taxon>
        <taxon>Leotiomycetes</taxon>
        <taxon>Helotiales</taxon>
        <taxon>Sclerotiniaceae</taxon>
        <taxon>Monilinia</taxon>
    </lineage>
</organism>
<keyword evidence="8 16" id="KW-0732">Signal</keyword>
<feature type="active site" description="Charge relay system" evidence="15">
    <location>
        <position position="494"/>
    </location>
</feature>
<evidence type="ECO:0000256" key="2">
    <source>
        <dbReference type="ARBA" id="ARBA00002451"/>
    </source>
</evidence>
<feature type="binding site" evidence="15">
    <location>
        <position position="572"/>
    </location>
    <ligand>
        <name>Ca(2+)</name>
        <dbReference type="ChEBI" id="CHEBI:29108"/>
    </ligand>
</feature>
<keyword evidence="12" id="KW-0843">Virulence</keyword>
<dbReference type="GO" id="GO:0004252">
    <property type="term" value="F:serine-type endopeptidase activity"/>
    <property type="evidence" value="ECO:0007669"/>
    <property type="project" value="UniProtKB-UniRule"/>
</dbReference>
<keyword evidence="11 15" id="KW-0106">Calcium</keyword>